<gene>
    <name evidence="1" type="ORF">S03H2_50892</name>
</gene>
<dbReference type="EMBL" id="BARU01032255">
    <property type="protein sequence ID" value="GAH68966.1"/>
    <property type="molecule type" value="Genomic_DNA"/>
</dbReference>
<dbReference type="AlphaFoldDB" id="X1HFL6"/>
<name>X1HFL6_9ZZZZ</name>
<sequence>MILSFNHLLKLRSDLARRAKESDIIEGKQIAIDYHCDPSDSRYPLDKSLSKAPDQKGDLVYAHRPQIIWDSGTHSIINITYCEGRSRATTALYKFLEGNLYKIIEPAAIKEIYASSEYTGEKQLVYLHIRSESHVTMCLKQNKKIIKWREETIAHAQWQPYEEKYRIASRDFLLSNGIPFRFVVKQ</sequence>
<evidence type="ECO:0008006" key="2">
    <source>
        <dbReference type="Google" id="ProtNLM"/>
    </source>
</evidence>
<accession>X1HFL6</accession>
<proteinExistence type="predicted"/>
<organism evidence="1">
    <name type="scientific">marine sediment metagenome</name>
    <dbReference type="NCBI Taxonomy" id="412755"/>
    <lineage>
        <taxon>unclassified sequences</taxon>
        <taxon>metagenomes</taxon>
        <taxon>ecological metagenomes</taxon>
    </lineage>
</organism>
<comment type="caution">
    <text evidence="1">The sequence shown here is derived from an EMBL/GenBank/DDBJ whole genome shotgun (WGS) entry which is preliminary data.</text>
</comment>
<feature type="non-terminal residue" evidence="1">
    <location>
        <position position="186"/>
    </location>
</feature>
<evidence type="ECO:0000313" key="1">
    <source>
        <dbReference type="EMBL" id="GAH68966.1"/>
    </source>
</evidence>
<reference evidence="1" key="1">
    <citation type="journal article" date="2014" name="Front. Microbiol.">
        <title>High frequency of phylogenetically diverse reductive dehalogenase-homologous genes in deep subseafloor sedimentary metagenomes.</title>
        <authorList>
            <person name="Kawai M."/>
            <person name="Futagami T."/>
            <person name="Toyoda A."/>
            <person name="Takaki Y."/>
            <person name="Nishi S."/>
            <person name="Hori S."/>
            <person name="Arai W."/>
            <person name="Tsubouchi T."/>
            <person name="Morono Y."/>
            <person name="Uchiyama I."/>
            <person name="Ito T."/>
            <person name="Fujiyama A."/>
            <person name="Inagaki F."/>
            <person name="Takami H."/>
        </authorList>
    </citation>
    <scope>NUCLEOTIDE SEQUENCE</scope>
    <source>
        <strain evidence="1">Expedition CK06-06</strain>
    </source>
</reference>
<protein>
    <recommendedName>
        <fullName evidence="2">Transposase IS4-like domain-containing protein</fullName>
    </recommendedName>
</protein>